<reference evidence="1 2" key="1">
    <citation type="submission" date="2013-07" db="EMBL/GenBank/DDBJ databases">
        <title>The Genome Sequence of Cryptococcus heveanensis BCC8398.</title>
        <authorList>
            <consortium name="The Broad Institute Genome Sequencing Platform"/>
            <person name="Cuomo C."/>
            <person name="Litvintseva A."/>
            <person name="Chen Y."/>
            <person name="Heitman J."/>
            <person name="Sun S."/>
            <person name="Springer D."/>
            <person name="Dromer F."/>
            <person name="Young S.K."/>
            <person name="Zeng Q."/>
            <person name="Gargeya S."/>
            <person name="Fitzgerald M."/>
            <person name="Abouelleil A."/>
            <person name="Alvarado L."/>
            <person name="Berlin A.M."/>
            <person name="Chapman S.B."/>
            <person name="Dewar J."/>
            <person name="Goldberg J."/>
            <person name="Griggs A."/>
            <person name="Gujja S."/>
            <person name="Hansen M."/>
            <person name="Howarth C."/>
            <person name="Imamovic A."/>
            <person name="Larimer J."/>
            <person name="McCowan C."/>
            <person name="Murphy C."/>
            <person name="Pearson M."/>
            <person name="Priest M."/>
            <person name="Roberts A."/>
            <person name="Saif S."/>
            <person name="Shea T."/>
            <person name="Sykes S."/>
            <person name="Wortman J."/>
            <person name="Nusbaum C."/>
            <person name="Birren B."/>
        </authorList>
    </citation>
    <scope>NUCLEOTIDE SEQUENCE [LARGE SCALE GENOMIC DNA]</scope>
    <source>
        <strain evidence="1 2">BCC8398</strain>
    </source>
</reference>
<keyword evidence="2" id="KW-1185">Reference proteome</keyword>
<reference evidence="2" key="2">
    <citation type="submission" date="2013-12" db="EMBL/GenBank/DDBJ databases">
        <title>Evolution of pathogenesis and genome organization in the Tremellales.</title>
        <authorList>
            <person name="Cuomo C."/>
            <person name="Litvintseva A."/>
            <person name="Heitman J."/>
            <person name="Chen Y."/>
            <person name="Sun S."/>
            <person name="Springer D."/>
            <person name="Dromer F."/>
            <person name="Young S."/>
            <person name="Zeng Q."/>
            <person name="Chapman S."/>
            <person name="Gujja S."/>
            <person name="Saif S."/>
            <person name="Birren B."/>
        </authorList>
    </citation>
    <scope>NUCLEOTIDE SEQUENCE [LARGE SCALE GENOMIC DNA]</scope>
    <source>
        <strain evidence="2">BCC8398</strain>
    </source>
</reference>
<accession>A0A1B9GW74</accession>
<dbReference type="EMBL" id="KI669499">
    <property type="protein sequence ID" value="OCF35269.1"/>
    <property type="molecule type" value="Genomic_DNA"/>
</dbReference>
<name>A0A1B9GW74_9TREE</name>
<evidence type="ECO:0000313" key="2">
    <source>
        <dbReference type="Proteomes" id="UP000092666"/>
    </source>
</evidence>
<dbReference type="OrthoDB" id="2563545at2759"/>
<evidence type="ECO:0000313" key="1">
    <source>
        <dbReference type="EMBL" id="OCF35269.1"/>
    </source>
</evidence>
<gene>
    <name evidence="1" type="ORF">I316_02815</name>
</gene>
<dbReference type="AlphaFoldDB" id="A0A1B9GW74"/>
<sequence>MSFTNMSSLAVASDAALCDAQSSPSTPKSKPMPPSTLLPEIWALVIPHLRRKMPSTGSIRNPNDYHQADLATVMRVSKMLYDIAAPILYERVIVFDLPRFFHGVPSLKPRVNNDYDIPKVKLFRHIKRLDLAYTSVYTKQWSAQRESNTNTNPNTGSCGIIGSPAYGDSLPAQFLDILDLPREMIAPLTNDIDMAAEVSGDPLLSWSMDSRAPPLFPNLRQITVGAFGERHWDTHEPKFNKLKFTDTSHLAREDDLAGKQALEDAKLKLHQVFQNRFFGRFLANNCSPDHVCSHVSTGPFTYLHNNHFPNEPLLVCDRTPPAKTYTTHLLEQINKGSWLHVVEGGNSINRWVVDEVFWDVPVADQALVFNFFKGQFATRKSVAEMINFDRETRIQIYNLINPKMLEDVMPIIAVLAETEREELEKDRKKLKEVMLAFLGVTDEVAAQVELMDEDPGVCPACGEGSG</sequence>
<organism evidence="1 2">
    <name type="scientific">Kwoniella heveanensis BCC8398</name>
    <dbReference type="NCBI Taxonomy" id="1296120"/>
    <lineage>
        <taxon>Eukaryota</taxon>
        <taxon>Fungi</taxon>
        <taxon>Dikarya</taxon>
        <taxon>Basidiomycota</taxon>
        <taxon>Agaricomycotina</taxon>
        <taxon>Tremellomycetes</taxon>
        <taxon>Tremellales</taxon>
        <taxon>Cryptococcaceae</taxon>
        <taxon>Kwoniella</taxon>
    </lineage>
</organism>
<protein>
    <submittedName>
        <fullName evidence="1">Uncharacterized protein</fullName>
    </submittedName>
</protein>
<proteinExistence type="predicted"/>
<dbReference type="Proteomes" id="UP000092666">
    <property type="component" value="Unassembled WGS sequence"/>
</dbReference>